<dbReference type="GO" id="GO:0006313">
    <property type="term" value="P:DNA transposition"/>
    <property type="evidence" value="ECO:0007669"/>
    <property type="project" value="InterPro"/>
</dbReference>
<gene>
    <name evidence="5" type="ORF">UW63_C0036G0009</name>
</gene>
<name>A0A0G1JFL0_9BACT</name>
<dbReference type="PANTHER" id="PTHR33055">
    <property type="entry name" value="TRANSPOSASE FOR INSERTION SEQUENCE ELEMENT IS1111A"/>
    <property type="match status" value="1"/>
</dbReference>
<organism evidence="5 6">
    <name type="scientific">Candidatus Uhrbacteria bacterium GW2011_GWF2_44_350</name>
    <dbReference type="NCBI Taxonomy" id="1619000"/>
    <lineage>
        <taxon>Bacteria</taxon>
        <taxon>Candidatus Uhriibacteriota</taxon>
    </lineage>
</organism>
<evidence type="ECO:0000256" key="2">
    <source>
        <dbReference type="SAM" id="MobiDB-lite"/>
    </source>
</evidence>
<dbReference type="Proteomes" id="UP000034154">
    <property type="component" value="Unassembled WGS sequence"/>
</dbReference>
<dbReference type="PANTHER" id="PTHR33055:SF13">
    <property type="entry name" value="TRANSPOSASE"/>
    <property type="match status" value="1"/>
</dbReference>
<feature type="coiled-coil region" evidence="1">
    <location>
        <begin position="189"/>
        <end position="216"/>
    </location>
</feature>
<sequence>MENLIDKVSEKLFVGMDLHKRTSTFCVQDEKGNVVRREKVSTDRSQVTSFVRSLDGQISIVLEPVSQWYVYADLLEELGCNVHLAHPMKVKAIASARVKTDAIDAKVLAELLRGNLLPEAYFSSKEVRSWKEIVRFRASLINLRSQVKNKVHAILHKQGLIHNFTNLFGVSGTTWLKSLTLPEPFAFNLSEYLSVIDELNKKIDEAEKRVKETVVSSPEAELLVSVPGISFVSALTIMAEIGDVKRFPSAKKLMGYAGLVPSTYSSGDKTTHGRITKTGSKWLRYIMIEVAQHQQRCKKNPGFGSYYLSLQKRKGTNPATVATARKLLAVIWRLLVDKRPFSTTPPDRHGKRSNNNSVVVKDACR</sequence>
<proteinExistence type="predicted"/>
<dbReference type="Pfam" id="PF01548">
    <property type="entry name" value="DEDD_Tnp_IS110"/>
    <property type="match status" value="1"/>
</dbReference>
<dbReference type="InterPro" id="IPR047650">
    <property type="entry name" value="Transpos_IS110"/>
</dbReference>
<protein>
    <submittedName>
        <fullName evidence="5">Transposase IS116/IS110/IS902 family protein</fullName>
    </submittedName>
</protein>
<evidence type="ECO:0000313" key="6">
    <source>
        <dbReference type="Proteomes" id="UP000034154"/>
    </source>
</evidence>
<feature type="domain" description="Transposase IS110-like N-terminal" evidence="3">
    <location>
        <begin position="14"/>
        <end position="156"/>
    </location>
</feature>
<evidence type="ECO:0000259" key="3">
    <source>
        <dbReference type="Pfam" id="PF01548"/>
    </source>
</evidence>
<reference evidence="5 6" key="1">
    <citation type="journal article" date="2015" name="Nature">
        <title>rRNA introns, odd ribosomes, and small enigmatic genomes across a large radiation of phyla.</title>
        <authorList>
            <person name="Brown C.T."/>
            <person name="Hug L.A."/>
            <person name="Thomas B.C."/>
            <person name="Sharon I."/>
            <person name="Castelle C.J."/>
            <person name="Singh A."/>
            <person name="Wilkins M.J."/>
            <person name="Williams K.H."/>
            <person name="Banfield J.F."/>
        </authorList>
    </citation>
    <scope>NUCLEOTIDE SEQUENCE [LARGE SCALE GENOMIC DNA]</scope>
</reference>
<dbReference type="Pfam" id="PF02371">
    <property type="entry name" value="Transposase_20"/>
    <property type="match status" value="1"/>
</dbReference>
<comment type="caution">
    <text evidence="5">The sequence shown here is derived from an EMBL/GenBank/DDBJ whole genome shotgun (WGS) entry which is preliminary data.</text>
</comment>
<feature type="region of interest" description="Disordered" evidence="2">
    <location>
        <begin position="342"/>
        <end position="365"/>
    </location>
</feature>
<dbReference type="InterPro" id="IPR002525">
    <property type="entry name" value="Transp_IS110-like_N"/>
</dbReference>
<accession>A0A0G1JFL0</accession>
<evidence type="ECO:0000256" key="1">
    <source>
        <dbReference type="SAM" id="Coils"/>
    </source>
</evidence>
<dbReference type="EMBL" id="LCJB01000036">
    <property type="protein sequence ID" value="KKT70103.1"/>
    <property type="molecule type" value="Genomic_DNA"/>
</dbReference>
<evidence type="ECO:0000313" key="5">
    <source>
        <dbReference type="EMBL" id="KKT70103.1"/>
    </source>
</evidence>
<dbReference type="GO" id="GO:0003677">
    <property type="term" value="F:DNA binding"/>
    <property type="evidence" value="ECO:0007669"/>
    <property type="project" value="InterPro"/>
</dbReference>
<keyword evidence="1" id="KW-0175">Coiled coil</keyword>
<dbReference type="NCBIfam" id="NF033542">
    <property type="entry name" value="transpos_IS110"/>
    <property type="match status" value="1"/>
</dbReference>
<dbReference type="AlphaFoldDB" id="A0A0G1JFL0"/>
<dbReference type="InterPro" id="IPR003346">
    <property type="entry name" value="Transposase_20"/>
</dbReference>
<evidence type="ECO:0000259" key="4">
    <source>
        <dbReference type="Pfam" id="PF02371"/>
    </source>
</evidence>
<dbReference type="GO" id="GO:0004803">
    <property type="term" value="F:transposase activity"/>
    <property type="evidence" value="ECO:0007669"/>
    <property type="project" value="InterPro"/>
</dbReference>
<feature type="domain" description="Transposase IS116/IS110/IS902 C-terminal" evidence="4">
    <location>
        <begin position="220"/>
        <end position="307"/>
    </location>
</feature>